<reference evidence="1" key="1">
    <citation type="journal article" date="2014" name="Int. J. Syst. Evol. Microbiol.">
        <title>Complete genome sequence of Corynebacterium casei LMG S-19264T (=DSM 44701T), isolated from a smear-ripened cheese.</title>
        <authorList>
            <consortium name="US DOE Joint Genome Institute (JGI-PGF)"/>
            <person name="Walter F."/>
            <person name="Albersmeier A."/>
            <person name="Kalinowski J."/>
            <person name="Ruckert C."/>
        </authorList>
    </citation>
    <scope>NUCLEOTIDE SEQUENCE</scope>
    <source>
        <strain evidence="1">NBRC 110023</strain>
    </source>
</reference>
<protein>
    <submittedName>
        <fullName evidence="1">Uncharacterized protein</fullName>
    </submittedName>
</protein>
<organism evidence="1 2">
    <name type="scientific">Agaribacter marinus</name>
    <dbReference type="NCBI Taxonomy" id="1431249"/>
    <lineage>
        <taxon>Bacteria</taxon>
        <taxon>Pseudomonadati</taxon>
        <taxon>Pseudomonadota</taxon>
        <taxon>Gammaproteobacteria</taxon>
        <taxon>Alteromonadales</taxon>
        <taxon>Alteromonadaceae</taxon>
        <taxon>Agaribacter</taxon>
    </lineage>
</organism>
<gene>
    <name evidence="1" type="ORF">GCM10007852_14080</name>
</gene>
<evidence type="ECO:0000313" key="2">
    <source>
        <dbReference type="Proteomes" id="UP001156601"/>
    </source>
</evidence>
<proteinExistence type="predicted"/>
<dbReference type="EMBL" id="BSOT01000005">
    <property type="protein sequence ID" value="GLR70500.1"/>
    <property type="molecule type" value="Genomic_DNA"/>
</dbReference>
<accession>A0AA37SYS1</accession>
<name>A0AA37SYS1_9ALTE</name>
<keyword evidence="2" id="KW-1185">Reference proteome</keyword>
<comment type="caution">
    <text evidence="1">The sequence shown here is derived from an EMBL/GenBank/DDBJ whole genome shotgun (WGS) entry which is preliminary data.</text>
</comment>
<dbReference type="AlphaFoldDB" id="A0AA37SYS1"/>
<dbReference type="Proteomes" id="UP001156601">
    <property type="component" value="Unassembled WGS sequence"/>
</dbReference>
<evidence type="ECO:0000313" key="1">
    <source>
        <dbReference type="EMBL" id="GLR70500.1"/>
    </source>
</evidence>
<reference evidence="1" key="2">
    <citation type="submission" date="2023-01" db="EMBL/GenBank/DDBJ databases">
        <title>Draft genome sequence of Agaribacter marinus strain NBRC 110023.</title>
        <authorList>
            <person name="Sun Q."/>
            <person name="Mori K."/>
        </authorList>
    </citation>
    <scope>NUCLEOTIDE SEQUENCE</scope>
    <source>
        <strain evidence="1">NBRC 110023</strain>
    </source>
</reference>
<sequence length="115" mass="13425">MVGNDDGILAFSTASLGVYMDKDELQRLIRLLSDVNHRTLDMDSAQLNIKKMKTDKLKDISNVFANLHHFWSDSDIRREDRTYESMQFSELEKLINHLTNRNWEKANGVTFLYVS</sequence>